<dbReference type="Gene3D" id="3.40.30.10">
    <property type="entry name" value="Glutaredoxin"/>
    <property type="match status" value="1"/>
</dbReference>
<accession>A0A3D4V9V6</accession>
<sequence length="261" mass="27555">MTVARTFAKTVACLPRRADGGIRSLSVTAALLGSLVCAPALQAMGFGAALPCGPQDVSTSLVGPRAEMRTSSMLPDSSMLALFKSGQTFPDFLAAAKARREGWLRLADSAVVSDALVARARAVGGTWHLMIIAIDSCGDSMNSVPYVAKLASQVPGLELRIVLPTAGKAVQERFRSLDGRATTPTFILLDETGHDRGCITELPKGIRGWATSSRAAKMPSDSLRAGINAFYVQNRGESIVTETIEMMEAARRGAVVCERGA</sequence>
<proteinExistence type="predicted"/>
<dbReference type="Pfam" id="PF14595">
    <property type="entry name" value="Thioredoxin_9"/>
    <property type="match status" value="1"/>
</dbReference>
<gene>
    <name evidence="1" type="ORF">DGD08_09960</name>
</gene>
<evidence type="ECO:0000313" key="1">
    <source>
        <dbReference type="EMBL" id="HCT57512.1"/>
    </source>
</evidence>
<name>A0A3D4V9V6_9BACT</name>
<dbReference type="Proteomes" id="UP000264071">
    <property type="component" value="Unassembled WGS sequence"/>
</dbReference>
<evidence type="ECO:0000313" key="2">
    <source>
        <dbReference type="Proteomes" id="UP000264071"/>
    </source>
</evidence>
<reference evidence="1 2" key="1">
    <citation type="journal article" date="2018" name="Nat. Biotechnol.">
        <title>A standardized bacterial taxonomy based on genome phylogeny substantially revises the tree of life.</title>
        <authorList>
            <person name="Parks D.H."/>
            <person name="Chuvochina M."/>
            <person name="Waite D.W."/>
            <person name="Rinke C."/>
            <person name="Skarshewski A."/>
            <person name="Chaumeil P.A."/>
            <person name="Hugenholtz P."/>
        </authorList>
    </citation>
    <scope>NUCLEOTIDE SEQUENCE [LARGE SCALE GENOMIC DNA]</scope>
    <source>
        <strain evidence="1">UBA8844</strain>
    </source>
</reference>
<dbReference type="EMBL" id="DPIY01000009">
    <property type="protein sequence ID" value="HCT57512.1"/>
    <property type="molecule type" value="Genomic_DNA"/>
</dbReference>
<comment type="caution">
    <text evidence="1">The sequence shown here is derived from an EMBL/GenBank/DDBJ whole genome shotgun (WGS) entry which is preliminary data.</text>
</comment>
<dbReference type="AlphaFoldDB" id="A0A3D4V9V6"/>
<organism evidence="1 2">
    <name type="scientific">Gemmatimonas aurantiaca</name>
    <dbReference type="NCBI Taxonomy" id="173480"/>
    <lineage>
        <taxon>Bacteria</taxon>
        <taxon>Pseudomonadati</taxon>
        <taxon>Gemmatimonadota</taxon>
        <taxon>Gemmatimonadia</taxon>
        <taxon>Gemmatimonadales</taxon>
        <taxon>Gemmatimonadaceae</taxon>
        <taxon>Gemmatimonas</taxon>
    </lineage>
</organism>
<protein>
    <submittedName>
        <fullName evidence="1">Thioredoxin family protein</fullName>
    </submittedName>
</protein>